<dbReference type="EMBL" id="CBUH010000026">
    <property type="protein sequence ID" value="CDI41558.1"/>
    <property type="molecule type" value="Genomic_DNA"/>
</dbReference>
<accession>U4QAR0</accession>
<proteinExistence type="predicted"/>
<organism evidence="1 2">
    <name type="scientific">Lactobacillus helveticus CIRM-BIA 953</name>
    <dbReference type="NCBI Taxonomy" id="1226335"/>
    <lineage>
        <taxon>Bacteria</taxon>
        <taxon>Bacillati</taxon>
        <taxon>Bacillota</taxon>
        <taxon>Bacilli</taxon>
        <taxon>Lactobacillales</taxon>
        <taxon>Lactobacillaceae</taxon>
        <taxon>Lactobacillus</taxon>
    </lineage>
</organism>
<reference evidence="1 2" key="1">
    <citation type="submission" date="2013-09" db="EMBL/GenBank/DDBJ databases">
        <title>Draft Genome Sequence of five Lactobacillus helveticus strains CIRM-BIA 101T, 103, 104, 951 and 953 isolated from milk product.</title>
        <authorList>
            <person name="Valence F."/>
            <person name="Chuat V."/>
            <person name="Ma L."/>
            <person name="Creno S."/>
            <person name="Falentin H."/>
            <person name="Lortal S."/>
            <person name="Bizet C."/>
            <person name="Clermont D."/>
            <person name="Loux V."/>
            <person name="Bouchier C."/>
            <person name="Cousin S."/>
        </authorList>
    </citation>
    <scope>NUCLEOTIDE SEQUENCE [LARGE SCALE GENOMIC DNA]</scope>
    <source>
        <strain evidence="1 2">CIRM-BIA 953</strain>
    </source>
</reference>
<sequence>MHRMGTWYGKITTTKLLTTLLRISNVVTA</sequence>
<comment type="caution">
    <text evidence="1">The sequence shown here is derived from an EMBL/GenBank/DDBJ whole genome shotgun (WGS) entry which is preliminary data.</text>
</comment>
<evidence type="ECO:0000313" key="2">
    <source>
        <dbReference type="Proteomes" id="UP000017243"/>
    </source>
</evidence>
<dbReference type="AlphaFoldDB" id="U4QAR0"/>
<protein>
    <submittedName>
        <fullName evidence="1">Uncharacterized protein</fullName>
    </submittedName>
</protein>
<evidence type="ECO:0000313" key="1">
    <source>
        <dbReference type="EMBL" id="CDI41558.1"/>
    </source>
</evidence>
<name>U4QAR0_LACHE</name>
<dbReference type="Proteomes" id="UP000017243">
    <property type="component" value="Unassembled WGS sequence"/>
</dbReference>
<gene>
    <name evidence="1" type="ORF">LHCIRMBIA953_01576</name>
</gene>